<evidence type="ECO:0000313" key="1">
    <source>
        <dbReference type="EMBL" id="AHC37706.1"/>
    </source>
</evidence>
<evidence type="ECO:0000313" key="2">
    <source>
        <dbReference type="Proteomes" id="UP000018725"/>
    </source>
</evidence>
<gene>
    <name evidence="1" type="ORF">U771_26130</name>
</gene>
<dbReference type="Proteomes" id="UP000018725">
    <property type="component" value="Chromosome"/>
</dbReference>
<keyword evidence="2" id="KW-1185">Reference proteome</keyword>
<dbReference type="EMBL" id="CP006852">
    <property type="protein sequence ID" value="AHC37706.1"/>
    <property type="molecule type" value="Genomic_DNA"/>
</dbReference>
<organism evidence="1 2">
    <name type="scientific">Pseudomonas gorinensis</name>
    <dbReference type="NCBI Taxonomy" id="3240790"/>
    <lineage>
        <taxon>Bacteria</taxon>
        <taxon>Pseudomonadati</taxon>
        <taxon>Pseudomonadota</taxon>
        <taxon>Gammaproteobacteria</taxon>
        <taxon>Pseudomonadales</taxon>
        <taxon>Pseudomonadaceae</taxon>
        <taxon>Pseudomonas</taxon>
    </lineage>
</organism>
<sequence length="532" mass="59712">MNRYEPAEPRSPLPELTQLLTPGTLGFYTHVECTELFASRPDHEDIINIFTLLIAEEQPDLEPAAAYFLTPKPIRIKSLNGWSFGLRRYTALIDTLIPALTALEAGEGWRLSGDELGFGELLPMPAQFVPPDNGAQVPWNKLLKNNFWTGSHLLEWADHGKEALKPFFADPRRLQELSVQVEKHIPLQLATMSDRLGNLTVQLPVTVLMAKFQQLQDGNFQVEHAWHPKATPRSLIAVCELEHDEILTGFASARLQERVTPLPMRAGRGLYRGFIWAEQSSTLLVASGPGSFISTISFNMRSLDPEPRTFSVKNPDGSSDLRRVGMTSFSTHSLIGDPQPDDNGGWTAKRMYTEQANKLAAERRFVQYRPTQDDGTAVRRKALDDIRALIVAYSEKGAWLWDPYLSAKDLLETLFYCPYHGVDLRGLTTAKAGSTDEIRQTLNECQSNWRGLKLELRVQKGMTGWDFHDRFLIFPSGPDGAMAWSLGTSVNSVGSAHHILQKVDNAQLVVDAFTDLWELLGGQDHLVWKRPQ</sequence>
<name>A0ACA7PCS4_9PSED</name>
<proteinExistence type="predicted"/>
<protein>
    <submittedName>
        <fullName evidence="1">Uncharacterized protein</fullName>
    </submittedName>
</protein>
<accession>A0ACA7PCS4</accession>
<reference evidence="1 2" key="1">
    <citation type="journal article" date="2014" name="Genome Announc.">
        <title>Complete Genome Sequence of Pseudomonas sp. Strain TKP, Isolated from a gamma-Hexachlorocyclohexane-Degrading Mixed Culture.</title>
        <authorList>
            <person name="Ohtsubo Y."/>
            <person name="Kishida K."/>
            <person name="Sato T."/>
            <person name="Tabata M."/>
            <person name="Kawasumi T."/>
            <person name="Ogura Y."/>
            <person name="Hayashi T."/>
            <person name="Tsuda M."/>
            <person name="Nagata Y."/>
        </authorList>
    </citation>
    <scope>NUCLEOTIDE SEQUENCE [LARGE SCALE GENOMIC DNA]</scope>
    <source>
        <strain evidence="1 2">TKP</strain>
    </source>
</reference>